<protein>
    <submittedName>
        <fullName evidence="1">Uncharacterized protein</fullName>
    </submittedName>
</protein>
<dbReference type="Proteomes" id="UP001281147">
    <property type="component" value="Unassembled WGS sequence"/>
</dbReference>
<name>A0ACC3NGL4_9PEZI</name>
<proteinExistence type="predicted"/>
<gene>
    <name evidence="1" type="ORF">LTR37_006440</name>
</gene>
<dbReference type="EMBL" id="JAUTXU010000042">
    <property type="protein sequence ID" value="KAK3716544.1"/>
    <property type="molecule type" value="Genomic_DNA"/>
</dbReference>
<organism evidence="1 2">
    <name type="scientific">Vermiconidia calcicola</name>
    <dbReference type="NCBI Taxonomy" id="1690605"/>
    <lineage>
        <taxon>Eukaryota</taxon>
        <taxon>Fungi</taxon>
        <taxon>Dikarya</taxon>
        <taxon>Ascomycota</taxon>
        <taxon>Pezizomycotina</taxon>
        <taxon>Dothideomycetes</taxon>
        <taxon>Dothideomycetidae</taxon>
        <taxon>Mycosphaerellales</taxon>
        <taxon>Extremaceae</taxon>
        <taxon>Vermiconidia</taxon>
    </lineage>
</organism>
<evidence type="ECO:0000313" key="2">
    <source>
        <dbReference type="Proteomes" id="UP001281147"/>
    </source>
</evidence>
<keyword evidence="2" id="KW-1185">Reference proteome</keyword>
<reference evidence="1" key="1">
    <citation type="submission" date="2023-07" db="EMBL/GenBank/DDBJ databases">
        <title>Black Yeasts Isolated from many extreme environments.</title>
        <authorList>
            <person name="Coleine C."/>
            <person name="Stajich J.E."/>
            <person name="Selbmann L."/>
        </authorList>
    </citation>
    <scope>NUCLEOTIDE SEQUENCE</scope>
    <source>
        <strain evidence="1">CCFEE 5714</strain>
    </source>
</reference>
<comment type="caution">
    <text evidence="1">The sequence shown here is derived from an EMBL/GenBank/DDBJ whole genome shotgun (WGS) entry which is preliminary data.</text>
</comment>
<accession>A0ACC3NGL4</accession>
<evidence type="ECO:0000313" key="1">
    <source>
        <dbReference type="EMBL" id="KAK3716544.1"/>
    </source>
</evidence>
<sequence>MPAKNHLRVYGGGSSYHNSIPRGGGKPKSPPISTPRSRPHSPPQQLRSYEYAVFATPAAADNGSAPLSSEGSEQWHIFKNVAYIGTNTTALCHLKNGKYKSSPPPPSIPRPNLPPQQLLLPTNAGLATSAPSNNSTAWTHSGPHGKQGITQQDVHVAQRT</sequence>